<evidence type="ECO:0000256" key="4">
    <source>
        <dbReference type="ARBA" id="ARBA00012086"/>
    </source>
</evidence>
<sequence length="297" mass="31063">MSPITGILAAVATPFDDDEQIVESALRAHVRRQLDAGVHGIFALGTNGEFYAQSSAERADATRMVIDEVAGRAPVVIGAGAATTRETVAIAQDAADAGADALSIITPYFAAASQAEIANHFRAVAESVDVPVVVYNIPARTGNAVAPATLEKLAEVDNITAVKDSSGNFDTILQYLERTDRESFDVISGNDSLILWTLIAGGAGGISGIANIYPKTMASIYDLFLSGDSSAARAAQDSIRPIRNCLALGNPNTVVKYAANVREFGLGPARAPFNALSDEAKRQIEETVAGDLERGLA</sequence>
<dbReference type="InterPro" id="IPR002220">
    <property type="entry name" value="DapA-like"/>
</dbReference>
<name>A0A1H1QLE6_BRESA</name>
<dbReference type="EMBL" id="LT629739">
    <property type="protein sequence ID" value="SDS24292.1"/>
    <property type="molecule type" value="Genomic_DNA"/>
</dbReference>
<dbReference type="Proteomes" id="UP000199700">
    <property type="component" value="Chromosome"/>
</dbReference>
<dbReference type="PROSITE" id="PS00666">
    <property type="entry name" value="DHDPS_2"/>
    <property type="match status" value="1"/>
</dbReference>
<dbReference type="InterPro" id="IPR020625">
    <property type="entry name" value="Schiff_base-form_aldolases_AS"/>
</dbReference>
<keyword evidence="9 12" id="KW-0456">Lyase</keyword>
<dbReference type="PANTHER" id="PTHR12128">
    <property type="entry name" value="DIHYDRODIPICOLINATE SYNTHASE"/>
    <property type="match status" value="1"/>
</dbReference>
<evidence type="ECO:0000256" key="11">
    <source>
        <dbReference type="ARBA" id="ARBA00047836"/>
    </source>
</evidence>
<dbReference type="InterPro" id="IPR013785">
    <property type="entry name" value="Aldolase_TIM"/>
</dbReference>
<dbReference type="PANTHER" id="PTHR12128:SF66">
    <property type="entry name" value="4-HYDROXY-2-OXOGLUTARATE ALDOLASE, MITOCHONDRIAL"/>
    <property type="match status" value="1"/>
</dbReference>
<evidence type="ECO:0000256" key="7">
    <source>
        <dbReference type="ARBA" id="ARBA00022915"/>
    </source>
</evidence>
<keyword evidence="7 12" id="KW-0220">Diaminopimelate biosynthesis</keyword>
<dbReference type="STRING" id="629680.SAMN04489751_1562"/>
<feature type="binding site" evidence="12 15">
    <location>
        <position position="206"/>
    </location>
    <ligand>
        <name>pyruvate</name>
        <dbReference type="ChEBI" id="CHEBI:15361"/>
    </ligand>
</feature>
<dbReference type="SUPFAM" id="SSF51569">
    <property type="entry name" value="Aldolase"/>
    <property type="match status" value="1"/>
</dbReference>
<evidence type="ECO:0000256" key="5">
    <source>
        <dbReference type="ARBA" id="ARBA00022490"/>
    </source>
</evidence>
<reference evidence="16" key="1">
    <citation type="submission" date="2016-10" db="EMBL/GenBank/DDBJ databases">
        <authorList>
            <person name="Varghese N."/>
            <person name="Submissions S."/>
        </authorList>
    </citation>
    <scope>NUCLEOTIDE SEQUENCE [LARGE SCALE GENOMIC DNA]</scope>
    <source>
        <strain evidence="16">DSM 22082</strain>
    </source>
</reference>
<comment type="caution">
    <text evidence="12">Was originally thought to be a dihydrodipicolinate synthase (DHDPS), catalyzing the condensation of (S)-aspartate-beta-semialdehyde [(S)-ASA] and pyruvate to dihydrodipicolinate (DHDP). However, it was shown in E.coli that the product of the enzymatic reaction is not dihydrodipicolinate but in fact (4S)-4-hydroxy-2,3,4,5-tetrahydro-(2S)-dipicolinic acid (HTPA), and that the consecutive dehydration reaction leading to DHDP is not spontaneous but catalyzed by DapB.</text>
</comment>
<comment type="similarity">
    <text evidence="3 12 13">Belongs to the DapA family.</text>
</comment>
<dbReference type="Gene3D" id="3.20.20.70">
    <property type="entry name" value="Aldolase class I"/>
    <property type="match status" value="1"/>
</dbReference>
<evidence type="ECO:0000256" key="6">
    <source>
        <dbReference type="ARBA" id="ARBA00022605"/>
    </source>
</evidence>
<dbReference type="SMART" id="SM01130">
    <property type="entry name" value="DHDPS"/>
    <property type="match status" value="1"/>
</dbReference>
<keyword evidence="5 12" id="KW-0963">Cytoplasm</keyword>
<dbReference type="Pfam" id="PF00701">
    <property type="entry name" value="DHDPS"/>
    <property type="match status" value="1"/>
</dbReference>
<comment type="catalytic activity">
    <reaction evidence="11 12">
        <text>L-aspartate 4-semialdehyde + pyruvate = (2S,4S)-4-hydroxy-2,3,4,5-tetrahydrodipicolinate + H2O + H(+)</text>
        <dbReference type="Rhea" id="RHEA:34171"/>
        <dbReference type="ChEBI" id="CHEBI:15361"/>
        <dbReference type="ChEBI" id="CHEBI:15377"/>
        <dbReference type="ChEBI" id="CHEBI:15378"/>
        <dbReference type="ChEBI" id="CHEBI:67139"/>
        <dbReference type="ChEBI" id="CHEBI:537519"/>
        <dbReference type="EC" id="4.3.3.7"/>
    </reaction>
</comment>
<evidence type="ECO:0000256" key="9">
    <source>
        <dbReference type="ARBA" id="ARBA00023239"/>
    </source>
</evidence>
<accession>A0A1H1QLE6</accession>
<dbReference type="PIRSF" id="PIRSF001365">
    <property type="entry name" value="DHDPS"/>
    <property type="match status" value="1"/>
</dbReference>
<evidence type="ECO:0000256" key="14">
    <source>
        <dbReference type="PIRSR" id="PIRSR001365-1"/>
    </source>
</evidence>
<feature type="site" description="Part of a proton relay during catalysis" evidence="12">
    <location>
        <position position="46"/>
    </location>
</feature>
<dbReference type="GO" id="GO:0019877">
    <property type="term" value="P:diaminopimelate biosynthetic process"/>
    <property type="evidence" value="ECO:0007669"/>
    <property type="project" value="UniProtKB-UniRule"/>
</dbReference>
<evidence type="ECO:0000256" key="2">
    <source>
        <dbReference type="ARBA" id="ARBA00005120"/>
    </source>
</evidence>
<dbReference type="CDD" id="cd00408">
    <property type="entry name" value="DHDPS-like"/>
    <property type="match status" value="1"/>
</dbReference>
<comment type="subunit">
    <text evidence="12">Homotetramer; dimer of dimers.</text>
</comment>
<dbReference type="RefSeq" id="WP_092104575.1">
    <property type="nucleotide sequence ID" value="NZ_LT629739.1"/>
</dbReference>
<feature type="active site" description="Schiff-base intermediate with substrate" evidence="12 14">
    <location>
        <position position="163"/>
    </location>
</feature>
<comment type="caution">
    <text evidence="12">Lacks conserved residue(s) required for the propagation of feature annotation.</text>
</comment>
<evidence type="ECO:0000256" key="13">
    <source>
        <dbReference type="PIRNR" id="PIRNR001365"/>
    </source>
</evidence>
<dbReference type="PRINTS" id="PR00146">
    <property type="entry name" value="DHPICSNTHASE"/>
</dbReference>
<keyword evidence="10 12" id="KW-0704">Schiff base</keyword>
<evidence type="ECO:0000256" key="12">
    <source>
        <dbReference type="HAMAP-Rule" id="MF_00418"/>
    </source>
</evidence>
<dbReference type="GO" id="GO:0005737">
    <property type="term" value="C:cytoplasm"/>
    <property type="evidence" value="ECO:0007669"/>
    <property type="project" value="UniProtKB-SubCell"/>
</dbReference>
<comment type="subcellular location">
    <subcellularLocation>
        <location evidence="12">Cytoplasm</location>
    </subcellularLocation>
</comment>
<evidence type="ECO:0000256" key="15">
    <source>
        <dbReference type="PIRSR" id="PIRSR001365-2"/>
    </source>
</evidence>
<evidence type="ECO:0000313" key="16">
    <source>
        <dbReference type="EMBL" id="SDS24292.1"/>
    </source>
</evidence>
<gene>
    <name evidence="12" type="primary">dapA</name>
    <name evidence="16" type="ORF">SAMN04489751_1562</name>
</gene>
<evidence type="ECO:0000256" key="1">
    <source>
        <dbReference type="ARBA" id="ARBA00003294"/>
    </source>
</evidence>
<dbReference type="OrthoDB" id="3175637at2"/>
<dbReference type="GO" id="GO:0009089">
    <property type="term" value="P:lysine biosynthetic process via diaminopimelate"/>
    <property type="evidence" value="ECO:0007669"/>
    <property type="project" value="UniProtKB-UniRule"/>
</dbReference>
<dbReference type="UniPathway" id="UPA00034">
    <property type="reaction ID" value="UER00017"/>
</dbReference>
<dbReference type="HAMAP" id="MF_00418">
    <property type="entry name" value="DapA"/>
    <property type="match status" value="1"/>
</dbReference>
<proteinExistence type="inferred from homology"/>
<comment type="pathway">
    <text evidence="2 12">Amino-acid biosynthesis; L-lysine biosynthesis via DAP pathway; (S)-tetrahydrodipicolinate from L-aspartate: step 3/4.</text>
</comment>
<keyword evidence="17" id="KW-1185">Reference proteome</keyword>
<dbReference type="GO" id="GO:0008840">
    <property type="term" value="F:4-hydroxy-tetrahydrodipicolinate synthase activity"/>
    <property type="evidence" value="ECO:0007669"/>
    <property type="project" value="UniProtKB-UniRule"/>
</dbReference>
<evidence type="ECO:0000256" key="10">
    <source>
        <dbReference type="ARBA" id="ARBA00023270"/>
    </source>
</evidence>
<keyword evidence="8 12" id="KW-0457">Lysine biosynthesis</keyword>
<protein>
    <recommendedName>
        <fullName evidence="4 12">4-hydroxy-tetrahydrodipicolinate synthase</fullName>
        <shortName evidence="12">HTPA synthase</shortName>
        <ecNumber evidence="4 12">4.3.3.7</ecNumber>
    </recommendedName>
</protein>
<feature type="active site" description="Proton donor/acceptor" evidence="12 14">
    <location>
        <position position="135"/>
    </location>
</feature>
<dbReference type="InterPro" id="IPR005263">
    <property type="entry name" value="DapA"/>
</dbReference>
<comment type="function">
    <text evidence="1 12">Catalyzes the condensation of (S)-aspartate-beta-semialdehyde [(S)-ASA] and pyruvate to 4-hydroxy-tetrahydrodipicolinate (HTPA).</text>
</comment>
<evidence type="ECO:0000313" key="17">
    <source>
        <dbReference type="Proteomes" id="UP000199700"/>
    </source>
</evidence>
<organism evidence="16 17">
    <name type="scientific">Brevibacterium sandarakinum</name>
    <dbReference type="NCBI Taxonomy" id="629680"/>
    <lineage>
        <taxon>Bacteria</taxon>
        <taxon>Bacillati</taxon>
        <taxon>Actinomycetota</taxon>
        <taxon>Actinomycetes</taxon>
        <taxon>Micrococcales</taxon>
        <taxon>Brevibacteriaceae</taxon>
        <taxon>Brevibacterium</taxon>
    </lineage>
</organism>
<dbReference type="EC" id="4.3.3.7" evidence="4 12"/>
<evidence type="ECO:0000256" key="3">
    <source>
        <dbReference type="ARBA" id="ARBA00007592"/>
    </source>
</evidence>
<dbReference type="AlphaFoldDB" id="A0A1H1QLE6"/>
<evidence type="ECO:0000256" key="8">
    <source>
        <dbReference type="ARBA" id="ARBA00023154"/>
    </source>
</evidence>
<keyword evidence="6 12" id="KW-0028">Amino-acid biosynthesis</keyword>